<evidence type="ECO:0000256" key="1">
    <source>
        <dbReference type="ARBA" id="ARBA00003416"/>
    </source>
</evidence>
<evidence type="ECO:0000256" key="5">
    <source>
        <dbReference type="SAM" id="Coils"/>
    </source>
</evidence>
<dbReference type="GO" id="GO:0006310">
    <property type="term" value="P:DNA recombination"/>
    <property type="evidence" value="ECO:0007669"/>
    <property type="project" value="UniProtKB-KW"/>
</dbReference>
<dbReference type="EMBL" id="CP044427">
    <property type="protein sequence ID" value="QFG69277.1"/>
    <property type="molecule type" value="Genomic_DNA"/>
</dbReference>
<evidence type="ECO:0000256" key="4">
    <source>
        <dbReference type="ARBA" id="ARBA00023172"/>
    </source>
</evidence>
<comment type="similarity">
    <text evidence="2">Belongs to the RmuC family.</text>
</comment>
<dbReference type="Pfam" id="PF02646">
    <property type="entry name" value="RmuC"/>
    <property type="match status" value="1"/>
</dbReference>
<accession>A0A5J6V6R2</accession>
<evidence type="ECO:0000256" key="6">
    <source>
        <dbReference type="SAM" id="MobiDB-lite"/>
    </source>
</evidence>
<dbReference type="OrthoDB" id="370725at2"/>
<dbReference type="RefSeq" id="WP_158061659.1">
    <property type="nucleotide sequence ID" value="NZ_CP044427.1"/>
</dbReference>
<feature type="coiled-coil region" evidence="5">
    <location>
        <begin position="38"/>
        <end position="96"/>
    </location>
</feature>
<dbReference type="PANTHER" id="PTHR30563:SF0">
    <property type="entry name" value="DNA RECOMBINATION PROTEIN RMUC"/>
    <property type="match status" value="1"/>
</dbReference>
<evidence type="ECO:0000256" key="3">
    <source>
        <dbReference type="ARBA" id="ARBA00023054"/>
    </source>
</evidence>
<dbReference type="AlphaFoldDB" id="A0A5J6V6R2"/>
<comment type="function">
    <text evidence="1">Involved in DNA recombination.</text>
</comment>
<keyword evidence="4" id="KW-0233">DNA recombination</keyword>
<evidence type="ECO:0000313" key="8">
    <source>
        <dbReference type="Proteomes" id="UP000326546"/>
    </source>
</evidence>
<gene>
    <name evidence="7" type="ORF">FY030_11690</name>
</gene>
<feature type="region of interest" description="Disordered" evidence="6">
    <location>
        <begin position="353"/>
        <end position="415"/>
    </location>
</feature>
<keyword evidence="8" id="KW-1185">Reference proteome</keyword>
<dbReference type="PANTHER" id="PTHR30563">
    <property type="entry name" value="DNA RECOMBINATION PROTEIN RMUC"/>
    <property type="match status" value="1"/>
</dbReference>
<organism evidence="7 8">
    <name type="scientific">Ornithinimicrobium pratense</name>
    <dbReference type="NCBI Taxonomy" id="2593973"/>
    <lineage>
        <taxon>Bacteria</taxon>
        <taxon>Bacillati</taxon>
        <taxon>Actinomycetota</taxon>
        <taxon>Actinomycetes</taxon>
        <taxon>Micrococcales</taxon>
        <taxon>Ornithinimicrobiaceae</taxon>
        <taxon>Ornithinimicrobium</taxon>
    </lineage>
</organism>
<dbReference type="InterPro" id="IPR003798">
    <property type="entry name" value="DNA_recombination_RmuC"/>
</dbReference>
<evidence type="ECO:0000256" key="2">
    <source>
        <dbReference type="ARBA" id="ARBA00009840"/>
    </source>
</evidence>
<dbReference type="KEGG" id="serw:FY030_11690"/>
<keyword evidence="3 5" id="KW-0175">Coiled coil</keyword>
<dbReference type="Proteomes" id="UP000326546">
    <property type="component" value="Chromosome"/>
</dbReference>
<proteinExistence type="inferred from homology"/>
<sequence length="415" mass="45166">MELSPLVLTLAAIALLLLGMSWGWLLARTQTAAAGAERDVARGEAEGLRRELDAALDARELDRQAAAELAPLRDSLERVERQVRTLERDRVEQFGQVGEHLAQVAQQTRALQQQTAALSGALSSSGTRGTWGEVQLRRVLEHAGMLEQCDFDEQVSGISRHDARVRPDVVVRLPGAKTLVIDSKAPLTAFLRAQADDLAPEEVTRLLREHARALRGHVETLAAKDYWSAFTASPELVICFVPSDAVLAAALRAEPDLYDRAQARRVVLASPATLLAVLRATALAWQQEALTSNAQELLRLGAELHQRLGTVGRHLGAMGTALRRSVETYNQLVGTLESRVLVTARRMQELGLADQALDPSEPVQAAPRPLTSPELLAEELAHELTQATPQRALEDPLPAPGASEEARAQQPRRLA</sequence>
<reference evidence="7 8" key="1">
    <citation type="submission" date="2019-09" db="EMBL/GenBank/DDBJ databases">
        <title>Serinicoccus pratensis sp. nov., isolated from meadow soil.</title>
        <authorList>
            <person name="Zhang W."/>
        </authorList>
    </citation>
    <scope>NUCLEOTIDE SEQUENCE [LARGE SCALE GENOMIC DNA]</scope>
    <source>
        <strain evidence="7 8">W204</strain>
    </source>
</reference>
<name>A0A5J6V6R2_9MICO</name>
<protein>
    <submittedName>
        <fullName evidence="7">DNA recombination protein RmuC</fullName>
    </submittedName>
</protein>
<evidence type="ECO:0000313" key="7">
    <source>
        <dbReference type="EMBL" id="QFG69277.1"/>
    </source>
</evidence>